<dbReference type="InterPro" id="IPR022800">
    <property type="entry name" value="Spt4/RpoE2_Znf"/>
</dbReference>
<feature type="domain" description="Spt4/RpoE2 zinc finger" evidence="3">
    <location>
        <begin position="4"/>
        <end position="62"/>
    </location>
</feature>
<evidence type="ECO:0000256" key="1">
    <source>
        <dbReference type="ARBA" id="ARBA00023163"/>
    </source>
</evidence>
<keyword evidence="2" id="KW-0862">Zinc</keyword>
<evidence type="ECO:0000256" key="2">
    <source>
        <dbReference type="HAMAP-Rule" id="MF_00949"/>
    </source>
</evidence>
<keyword evidence="2" id="KW-0479">Metal-binding</keyword>
<evidence type="ECO:0000313" key="4">
    <source>
        <dbReference type="EMBL" id="QEE17573.1"/>
    </source>
</evidence>
<dbReference type="KEGG" id="psyt:DSAG12_03410"/>
<keyword evidence="1 2" id="KW-0804">Transcription</keyword>
<feature type="binding site" evidence="2">
    <location>
        <position position="22"/>
    </location>
    <ligand>
        <name>Zn(2+)</name>
        <dbReference type="ChEBI" id="CHEBI:29105"/>
    </ligand>
</feature>
<dbReference type="EMBL" id="CP042905">
    <property type="protein sequence ID" value="QEE17573.1"/>
    <property type="molecule type" value="Genomic_DNA"/>
</dbReference>
<dbReference type="GO" id="GO:0006355">
    <property type="term" value="P:regulation of DNA-templated transcription"/>
    <property type="evidence" value="ECO:0007669"/>
    <property type="project" value="UniProtKB-UniRule"/>
</dbReference>
<keyword evidence="4" id="KW-0648">Protein biosynthesis</keyword>
<dbReference type="RefSeq" id="WP_147664464.1">
    <property type="nucleotide sequence ID" value="NZ_CP042905.2"/>
</dbReference>
<dbReference type="HAMAP" id="MF_00949">
    <property type="entry name" value="Spt4_arch"/>
    <property type="match status" value="1"/>
</dbReference>
<dbReference type="GO" id="GO:0008270">
    <property type="term" value="F:zinc ion binding"/>
    <property type="evidence" value="ECO:0007669"/>
    <property type="project" value="UniProtKB-UniRule"/>
</dbReference>
<dbReference type="InterPro" id="IPR029040">
    <property type="entry name" value="RPABC4/Spt4"/>
</dbReference>
<name>A0A5B9DFK5_9ARCH</name>
<dbReference type="Gene3D" id="2.20.28.90">
    <property type="match status" value="1"/>
</dbReference>
<keyword evidence="5" id="KW-1185">Reference proteome</keyword>
<feature type="binding site" evidence="2">
    <location>
        <position position="19"/>
    </location>
    <ligand>
        <name>Zn(2+)</name>
        <dbReference type="ChEBI" id="CHEBI:29105"/>
    </ligand>
</feature>
<keyword evidence="4" id="KW-0251">Elongation factor</keyword>
<dbReference type="OrthoDB" id="275101at2157"/>
<comment type="subunit">
    <text evidence="2">Heterodimer composed of Spt4 and Spt5.</text>
</comment>
<dbReference type="NCBIfam" id="NF041664">
    <property type="entry name" value="RNAP_arch_Epp"/>
    <property type="match status" value="1"/>
</dbReference>
<feature type="binding site" evidence="2">
    <location>
        <position position="7"/>
    </location>
    <ligand>
        <name>Zn(2+)</name>
        <dbReference type="ChEBI" id="CHEBI:29105"/>
    </ligand>
</feature>
<dbReference type="Proteomes" id="UP000321408">
    <property type="component" value="Chromosome"/>
</dbReference>
<dbReference type="AlphaFoldDB" id="A0A5B9DFK5"/>
<gene>
    <name evidence="2 4" type="primary">spt4</name>
    <name evidence="4" type="ORF">DSAG12_03410</name>
</gene>
<comment type="similarity">
    <text evidence="2">Belongs to the archaeal Spt4 family.</text>
</comment>
<feature type="binding site" evidence="2">
    <location>
        <position position="10"/>
    </location>
    <ligand>
        <name>Zn(2+)</name>
        <dbReference type="ChEBI" id="CHEBI:29105"/>
    </ligand>
</feature>
<sequence length="62" mass="7107">MTKERACRTCHLITHKTFCPKCKTPTLSDDFSGAVIILDPQNSLIARRLNFDVRGKYALRVR</sequence>
<keyword evidence="4" id="KW-0548">Nucleotidyltransferase</keyword>
<comment type="function">
    <text evidence="2">Stimulates transcription elongation.</text>
</comment>
<reference evidence="4 5" key="2">
    <citation type="journal article" date="2024" name="Int. J. Syst. Evol. Microbiol.">
        <title>Promethearchaeum syntrophicum gen. nov., sp. nov., an anaerobic, obligately syntrophic archaeon, the first isolate of the lineage 'Asgard' archaea, and proposal of the new archaeal phylum Promethearchaeota phyl. nov. and kingdom Promethearchaeati regn. nov.</title>
        <authorList>
            <person name="Imachi H."/>
            <person name="Nobu M.K."/>
            <person name="Kato S."/>
            <person name="Takaki Y."/>
            <person name="Miyazaki M."/>
            <person name="Miyata M."/>
            <person name="Ogawara M."/>
            <person name="Saito Y."/>
            <person name="Sakai S."/>
            <person name="Tahara Y.O."/>
            <person name="Takano Y."/>
            <person name="Tasumi E."/>
            <person name="Uematsu K."/>
            <person name="Yoshimura T."/>
            <person name="Itoh T."/>
            <person name="Ohkuma M."/>
            <person name="Takai K."/>
        </authorList>
    </citation>
    <scope>NUCLEOTIDE SEQUENCE [LARGE SCALE GENOMIC DNA]</scope>
    <source>
        <strain evidence="4 5">MK-D1</strain>
    </source>
</reference>
<protein>
    <recommendedName>
        <fullName evidence="2">Transcription elongation factor Spt4</fullName>
    </recommendedName>
</protein>
<dbReference type="PANTHER" id="PTHR40704">
    <property type="entry name" value="TRANSCRIPTION ELONGATION FACTOR SPT4"/>
    <property type="match status" value="1"/>
</dbReference>
<dbReference type="Pfam" id="PF06093">
    <property type="entry name" value="Spt4"/>
    <property type="match status" value="1"/>
</dbReference>
<dbReference type="GeneID" id="41331380"/>
<dbReference type="PANTHER" id="PTHR40704:SF1">
    <property type="entry name" value="TRANSCRIPTION ELONGATION FACTOR SPT4"/>
    <property type="match status" value="1"/>
</dbReference>
<reference evidence="4 5" key="1">
    <citation type="journal article" date="2020" name="Nature">
        <title>Isolation of an archaeon at the prokaryote-eukaryote interface.</title>
        <authorList>
            <person name="Imachi H."/>
            <person name="Nobu M.K."/>
            <person name="Nakahara N."/>
            <person name="Morono Y."/>
            <person name="Ogawara M."/>
            <person name="Takaki Y."/>
            <person name="Takano Y."/>
            <person name="Uematsu K."/>
            <person name="Ikuta T."/>
            <person name="Ito M."/>
            <person name="Matsui Y."/>
            <person name="Miyazaki M."/>
            <person name="Murata K."/>
            <person name="Saito Y."/>
            <person name="Sakai S."/>
            <person name="Song C."/>
            <person name="Tasumi E."/>
            <person name="Yamanaka Y."/>
            <person name="Yamaguchi T."/>
            <person name="Kamagata Y."/>
            <person name="Tamaki H."/>
            <person name="Takai K."/>
        </authorList>
    </citation>
    <scope>NUCLEOTIDE SEQUENCE [LARGE SCALE GENOMIC DNA]</scope>
    <source>
        <strain evidence="4 5">MK-D1</strain>
    </source>
</reference>
<proteinExistence type="inferred from homology"/>
<dbReference type="SMART" id="SM01389">
    <property type="entry name" value="Spt4"/>
    <property type="match status" value="1"/>
</dbReference>
<dbReference type="GO" id="GO:0003746">
    <property type="term" value="F:translation elongation factor activity"/>
    <property type="evidence" value="ECO:0007669"/>
    <property type="project" value="UniProtKB-KW"/>
</dbReference>
<dbReference type="InterPro" id="IPR007178">
    <property type="entry name" value="Spt4_arch"/>
</dbReference>
<evidence type="ECO:0000259" key="3">
    <source>
        <dbReference type="SMART" id="SM01389"/>
    </source>
</evidence>
<organism evidence="4 5">
    <name type="scientific">Promethearchaeum syntrophicum</name>
    <dbReference type="NCBI Taxonomy" id="2594042"/>
    <lineage>
        <taxon>Archaea</taxon>
        <taxon>Promethearchaeati</taxon>
        <taxon>Promethearchaeota</taxon>
        <taxon>Promethearchaeia</taxon>
        <taxon>Promethearchaeales</taxon>
        <taxon>Promethearchaeaceae</taxon>
        <taxon>Promethearchaeum</taxon>
    </lineage>
</organism>
<evidence type="ECO:0000313" key="5">
    <source>
        <dbReference type="Proteomes" id="UP000321408"/>
    </source>
</evidence>
<dbReference type="SUPFAM" id="SSF63393">
    <property type="entry name" value="RNA polymerase subunits"/>
    <property type="match status" value="1"/>
</dbReference>
<dbReference type="InterPro" id="IPR038589">
    <property type="entry name" value="Spt4_dom_sf"/>
</dbReference>
<accession>A0A5B9DFK5</accession>
<keyword evidence="4" id="KW-0808">Transferase</keyword>
<keyword evidence="2" id="KW-0805">Transcription regulation</keyword>